<evidence type="ECO:0000313" key="1">
    <source>
        <dbReference type="EMBL" id="KAJ1949231.1"/>
    </source>
</evidence>
<dbReference type="EMBL" id="JANBPW010000509">
    <property type="protein sequence ID" value="KAJ1949231.1"/>
    <property type="molecule type" value="Genomic_DNA"/>
</dbReference>
<organism evidence="1 2">
    <name type="scientific">Linderina macrospora</name>
    <dbReference type="NCBI Taxonomy" id="4868"/>
    <lineage>
        <taxon>Eukaryota</taxon>
        <taxon>Fungi</taxon>
        <taxon>Fungi incertae sedis</taxon>
        <taxon>Zoopagomycota</taxon>
        <taxon>Kickxellomycotina</taxon>
        <taxon>Kickxellomycetes</taxon>
        <taxon>Kickxellales</taxon>
        <taxon>Kickxellaceae</taxon>
        <taxon>Linderina</taxon>
    </lineage>
</organism>
<proteinExistence type="predicted"/>
<reference evidence="1" key="1">
    <citation type="submission" date="2022-07" db="EMBL/GenBank/DDBJ databases">
        <title>Phylogenomic reconstructions and comparative analyses of Kickxellomycotina fungi.</title>
        <authorList>
            <person name="Reynolds N.K."/>
            <person name="Stajich J.E."/>
            <person name="Barry K."/>
            <person name="Grigoriev I.V."/>
            <person name="Crous P."/>
            <person name="Smith M.E."/>
        </authorList>
    </citation>
    <scope>NUCLEOTIDE SEQUENCE</scope>
    <source>
        <strain evidence="1">NRRL 5244</strain>
    </source>
</reference>
<protein>
    <submittedName>
        <fullName evidence="1">Uncharacterized protein</fullName>
    </submittedName>
</protein>
<evidence type="ECO:0000313" key="2">
    <source>
        <dbReference type="Proteomes" id="UP001150603"/>
    </source>
</evidence>
<dbReference type="Proteomes" id="UP001150603">
    <property type="component" value="Unassembled WGS sequence"/>
</dbReference>
<comment type="caution">
    <text evidence="1">The sequence shown here is derived from an EMBL/GenBank/DDBJ whole genome shotgun (WGS) entry which is preliminary data.</text>
</comment>
<sequence>MRISETPVPMLVTKDGKLPVEACRCRQPAVSAASSFMNVIVTWSFDSSKSLCFSAPPPVADTGSDGLPASDCAFAAAINCSTAASSSAVGNCSR</sequence>
<gene>
    <name evidence="1" type="ORF">FBU59_001235</name>
</gene>
<keyword evidence="2" id="KW-1185">Reference proteome</keyword>
<name>A0ACC1JEI1_9FUNG</name>
<accession>A0ACC1JEI1</accession>